<evidence type="ECO:0000313" key="3">
    <source>
        <dbReference type="Proteomes" id="UP001454036"/>
    </source>
</evidence>
<dbReference type="Proteomes" id="UP001454036">
    <property type="component" value="Unassembled WGS sequence"/>
</dbReference>
<dbReference type="GO" id="GO:0004523">
    <property type="term" value="F:RNA-DNA hybrid ribonuclease activity"/>
    <property type="evidence" value="ECO:0007669"/>
    <property type="project" value="InterPro"/>
</dbReference>
<dbReference type="CDD" id="cd06222">
    <property type="entry name" value="RNase_H_like"/>
    <property type="match status" value="1"/>
</dbReference>
<reference evidence="2 3" key="1">
    <citation type="submission" date="2024-01" db="EMBL/GenBank/DDBJ databases">
        <title>The complete chloroplast genome sequence of Lithospermum erythrorhizon: insights into the phylogenetic relationship among Boraginaceae species and the maternal lineages of purple gromwells.</title>
        <authorList>
            <person name="Okada T."/>
            <person name="Watanabe K."/>
        </authorList>
    </citation>
    <scope>NUCLEOTIDE SEQUENCE [LARGE SCALE GENOMIC DNA]</scope>
</reference>
<dbReference type="Gene3D" id="3.30.420.10">
    <property type="entry name" value="Ribonuclease H-like superfamily/Ribonuclease H"/>
    <property type="match status" value="1"/>
</dbReference>
<proteinExistence type="predicted"/>
<evidence type="ECO:0000313" key="2">
    <source>
        <dbReference type="EMBL" id="GAA0171403.1"/>
    </source>
</evidence>
<sequence length="78" mass="8538">MPQLLNCDAEWTSETPNGKLGVVCRDSMGNFKGGCFRMLENVSSALVADALAVREAMTFAMSRGWHDIEIESDSNILV</sequence>
<feature type="domain" description="RNase H type-1" evidence="1">
    <location>
        <begin position="6"/>
        <end position="78"/>
    </location>
</feature>
<dbReference type="PANTHER" id="PTHR47074:SF61">
    <property type="entry name" value="RNASE H TYPE-1 DOMAIN-CONTAINING PROTEIN"/>
    <property type="match status" value="1"/>
</dbReference>
<name>A0AAV3R7Z7_LITER</name>
<dbReference type="InterPro" id="IPR044730">
    <property type="entry name" value="RNase_H-like_dom_plant"/>
</dbReference>
<organism evidence="2 3">
    <name type="scientific">Lithospermum erythrorhizon</name>
    <name type="common">Purple gromwell</name>
    <name type="synonym">Lithospermum officinale var. erythrorhizon</name>
    <dbReference type="NCBI Taxonomy" id="34254"/>
    <lineage>
        <taxon>Eukaryota</taxon>
        <taxon>Viridiplantae</taxon>
        <taxon>Streptophyta</taxon>
        <taxon>Embryophyta</taxon>
        <taxon>Tracheophyta</taxon>
        <taxon>Spermatophyta</taxon>
        <taxon>Magnoliopsida</taxon>
        <taxon>eudicotyledons</taxon>
        <taxon>Gunneridae</taxon>
        <taxon>Pentapetalae</taxon>
        <taxon>asterids</taxon>
        <taxon>lamiids</taxon>
        <taxon>Boraginales</taxon>
        <taxon>Boraginaceae</taxon>
        <taxon>Boraginoideae</taxon>
        <taxon>Lithospermeae</taxon>
        <taxon>Lithospermum</taxon>
    </lineage>
</organism>
<dbReference type="InterPro" id="IPR002156">
    <property type="entry name" value="RNaseH_domain"/>
</dbReference>
<dbReference type="InterPro" id="IPR052929">
    <property type="entry name" value="RNase_H-like_EbsB-rel"/>
</dbReference>
<keyword evidence="3" id="KW-1185">Reference proteome</keyword>
<dbReference type="EMBL" id="BAABME010007665">
    <property type="protein sequence ID" value="GAA0171403.1"/>
    <property type="molecule type" value="Genomic_DNA"/>
</dbReference>
<accession>A0AAV3R7Z7</accession>
<dbReference type="GO" id="GO:0003676">
    <property type="term" value="F:nucleic acid binding"/>
    <property type="evidence" value="ECO:0007669"/>
    <property type="project" value="InterPro"/>
</dbReference>
<evidence type="ECO:0000259" key="1">
    <source>
        <dbReference type="Pfam" id="PF13456"/>
    </source>
</evidence>
<protein>
    <recommendedName>
        <fullName evidence="1">RNase H type-1 domain-containing protein</fullName>
    </recommendedName>
</protein>
<dbReference type="PANTHER" id="PTHR47074">
    <property type="entry name" value="BNAC02G40300D PROTEIN"/>
    <property type="match status" value="1"/>
</dbReference>
<dbReference type="InterPro" id="IPR036397">
    <property type="entry name" value="RNaseH_sf"/>
</dbReference>
<dbReference type="AlphaFoldDB" id="A0AAV3R7Z7"/>
<comment type="caution">
    <text evidence="2">The sequence shown here is derived from an EMBL/GenBank/DDBJ whole genome shotgun (WGS) entry which is preliminary data.</text>
</comment>
<gene>
    <name evidence="2" type="ORF">LIER_25443</name>
</gene>
<dbReference type="Pfam" id="PF13456">
    <property type="entry name" value="RVT_3"/>
    <property type="match status" value="1"/>
</dbReference>